<feature type="transmembrane region" description="Helical" evidence="1">
    <location>
        <begin position="7"/>
        <end position="27"/>
    </location>
</feature>
<dbReference type="RefSeq" id="WP_188407816.1">
    <property type="nucleotide sequence ID" value="NZ_BMCP01000001.1"/>
</dbReference>
<evidence type="ECO:0000313" key="3">
    <source>
        <dbReference type="EMBL" id="GGE28405.1"/>
    </source>
</evidence>
<reference evidence="3" key="1">
    <citation type="journal article" date="2014" name="Int. J. Syst. Evol. Microbiol.">
        <title>Complete genome sequence of Corynebacterium casei LMG S-19264T (=DSM 44701T), isolated from a smear-ripened cheese.</title>
        <authorList>
            <consortium name="US DOE Joint Genome Institute (JGI-PGF)"/>
            <person name="Walter F."/>
            <person name="Albersmeier A."/>
            <person name="Kalinowski J."/>
            <person name="Ruckert C."/>
        </authorList>
    </citation>
    <scope>NUCLEOTIDE SEQUENCE</scope>
    <source>
        <strain evidence="3">CCM 7684</strain>
    </source>
</reference>
<dbReference type="InterPro" id="IPR009936">
    <property type="entry name" value="DUF1468"/>
</dbReference>
<organism evidence="3 4">
    <name type="scientific">Agaricicola taiwanensis</name>
    <dbReference type="NCBI Taxonomy" id="591372"/>
    <lineage>
        <taxon>Bacteria</taxon>
        <taxon>Pseudomonadati</taxon>
        <taxon>Pseudomonadota</taxon>
        <taxon>Alphaproteobacteria</taxon>
        <taxon>Rhodobacterales</taxon>
        <taxon>Paracoccaceae</taxon>
        <taxon>Agaricicola</taxon>
    </lineage>
</organism>
<proteinExistence type="predicted"/>
<feature type="transmembrane region" description="Helical" evidence="1">
    <location>
        <begin position="119"/>
        <end position="138"/>
    </location>
</feature>
<dbReference type="EMBL" id="BMCP01000001">
    <property type="protein sequence ID" value="GGE28405.1"/>
    <property type="molecule type" value="Genomic_DNA"/>
</dbReference>
<evidence type="ECO:0000256" key="1">
    <source>
        <dbReference type="SAM" id="Phobius"/>
    </source>
</evidence>
<evidence type="ECO:0000259" key="2">
    <source>
        <dbReference type="Pfam" id="PF07331"/>
    </source>
</evidence>
<keyword evidence="1" id="KW-0812">Transmembrane</keyword>
<dbReference type="Pfam" id="PF07331">
    <property type="entry name" value="TctB"/>
    <property type="match status" value="1"/>
</dbReference>
<gene>
    <name evidence="3" type="ORF">GCM10007276_01990</name>
</gene>
<keyword evidence="1" id="KW-1133">Transmembrane helix</keyword>
<name>A0A8J2VJZ9_9RHOB</name>
<evidence type="ECO:0000313" key="4">
    <source>
        <dbReference type="Proteomes" id="UP000602745"/>
    </source>
</evidence>
<feature type="domain" description="DUF1468" evidence="2">
    <location>
        <begin position="8"/>
        <end position="143"/>
    </location>
</feature>
<protein>
    <submittedName>
        <fullName evidence="3">Membrane protein</fullName>
    </submittedName>
</protein>
<dbReference type="AlphaFoldDB" id="A0A8J2VJZ9"/>
<sequence length="147" mass="15738">MRLTRDLLSGLFFAFFGVGLALIARQYPLGTAAQMGPGYFPFGLGVAIALIGCVLVAREAMKPSEEDEGIHWEIKPLALILAAIAAFGLLIESAGVVLALVVMTFIARLCEPKWRPLDLAILTVVLIAIALGVFVYGLRIPLPMGPF</sequence>
<feature type="transmembrane region" description="Helical" evidence="1">
    <location>
        <begin position="39"/>
        <end position="57"/>
    </location>
</feature>
<keyword evidence="1" id="KW-0472">Membrane</keyword>
<reference evidence="3" key="2">
    <citation type="submission" date="2020-09" db="EMBL/GenBank/DDBJ databases">
        <authorList>
            <person name="Sun Q."/>
            <person name="Sedlacek I."/>
        </authorList>
    </citation>
    <scope>NUCLEOTIDE SEQUENCE</scope>
    <source>
        <strain evidence="3">CCM 7684</strain>
    </source>
</reference>
<comment type="caution">
    <text evidence="3">The sequence shown here is derived from an EMBL/GenBank/DDBJ whole genome shotgun (WGS) entry which is preliminary data.</text>
</comment>
<feature type="transmembrane region" description="Helical" evidence="1">
    <location>
        <begin position="77"/>
        <end position="107"/>
    </location>
</feature>
<keyword evidence="4" id="KW-1185">Reference proteome</keyword>
<accession>A0A8J2VJZ9</accession>
<dbReference type="Proteomes" id="UP000602745">
    <property type="component" value="Unassembled WGS sequence"/>
</dbReference>